<dbReference type="EMBL" id="QGGR01000007">
    <property type="protein sequence ID" value="PWK47395.1"/>
    <property type="molecule type" value="Genomic_DNA"/>
</dbReference>
<dbReference type="InterPro" id="IPR035905">
    <property type="entry name" value="Barstar-like_sf"/>
</dbReference>
<dbReference type="Pfam" id="PF01337">
    <property type="entry name" value="Barstar"/>
    <property type="match status" value="1"/>
</dbReference>
<name>A0A316FGZ7_9ACTN</name>
<comment type="caution">
    <text evidence="3">The sequence shown here is derived from an EMBL/GenBank/DDBJ whole genome shotgun (WGS) entry which is preliminary data.</text>
</comment>
<evidence type="ECO:0000256" key="1">
    <source>
        <dbReference type="ARBA" id="ARBA00006845"/>
    </source>
</evidence>
<evidence type="ECO:0000313" key="3">
    <source>
        <dbReference type="EMBL" id="PWK47395.1"/>
    </source>
</evidence>
<gene>
    <name evidence="3" type="ORF">BC793_1074</name>
</gene>
<dbReference type="AlphaFoldDB" id="A0A316FGZ7"/>
<proteinExistence type="inferred from homology"/>
<comment type="similarity">
    <text evidence="1">Belongs to the barstar family.</text>
</comment>
<dbReference type="RefSeq" id="WP_239170097.1">
    <property type="nucleotide sequence ID" value="NZ_BONA01000045.1"/>
</dbReference>
<evidence type="ECO:0000313" key="4">
    <source>
        <dbReference type="Proteomes" id="UP000245697"/>
    </source>
</evidence>
<feature type="domain" description="Barstar (barnase inhibitor)" evidence="2">
    <location>
        <begin position="289"/>
        <end position="352"/>
    </location>
</feature>
<dbReference type="InterPro" id="IPR000468">
    <property type="entry name" value="Barstar"/>
</dbReference>
<organism evidence="3 4">
    <name type="scientific">Actinoplanes xinjiangensis</name>
    <dbReference type="NCBI Taxonomy" id="512350"/>
    <lineage>
        <taxon>Bacteria</taxon>
        <taxon>Bacillati</taxon>
        <taxon>Actinomycetota</taxon>
        <taxon>Actinomycetes</taxon>
        <taxon>Micromonosporales</taxon>
        <taxon>Micromonosporaceae</taxon>
        <taxon>Actinoplanes</taxon>
    </lineage>
</organism>
<protein>
    <submittedName>
        <fullName evidence="3">Barstar (Barnase inhibitor)</fullName>
    </submittedName>
</protein>
<accession>A0A316FGZ7</accession>
<dbReference type="SUPFAM" id="SSF52038">
    <property type="entry name" value="Barstar-related"/>
    <property type="match status" value="1"/>
</dbReference>
<dbReference type="Proteomes" id="UP000245697">
    <property type="component" value="Unassembled WGS sequence"/>
</dbReference>
<reference evidence="3 4" key="1">
    <citation type="submission" date="2018-05" db="EMBL/GenBank/DDBJ databases">
        <title>Genomic Encyclopedia of Archaeal and Bacterial Type Strains, Phase II (KMG-II): from individual species to whole genera.</title>
        <authorList>
            <person name="Goeker M."/>
        </authorList>
    </citation>
    <scope>NUCLEOTIDE SEQUENCE [LARGE SCALE GENOMIC DNA]</scope>
    <source>
        <strain evidence="3 4">DSM 45184</strain>
    </source>
</reference>
<dbReference type="Gene3D" id="3.30.370.10">
    <property type="entry name" value="Barstar-like"/>
    <property type="match status" value="1"/>
</dbReference>
<keyword evidence="4" id="KW-1185">Reference proteome</keyword>
<sequence>MADRWLLRGTVGGGGDDDDGEVPIAECREIDGLFVDLPPRPRESFTLIGCMPEGTLATCSDGDRLGNIWLAAGPIDGEELCDVVVRGRRPGGTVPDAVDIDLDGFVDVYDRTAAVHRPRDVTEFLLTGPDDMAYGRCADVVGVFRAAGPSLVPEVRLLGCRPEPVLSAALETIGRASKTATHRRMIHSEVEWIGADGTTHPVILGGVVGTVSAVEPSPFGEGLVDVTVDSSAGDPLPTGYLDILRHWEAGRPTEKNLWAGYGRELRYHWCGVALANRASRPDRPPGGTYHLDGRFVTDVEGFYAALGEAVNGPGGYFGWNLDAVDDCCCGGFGATTPFRVVWHDSAVARSHLVAGYDHRRLRAAVTLDYLLDLLTRRRVEVELR</sequence>
<evidence type="ECO:0000259" key="2">
    <source>
        <dbReference type="Pfam" id="PF01337"/>
    </source>
</evidence>